<keyword evidence="2" id="KW-1185">Reference proteome</keyword>
<sequence>MELNFHYEFTFVNTIQQLRFVDLPERFVEQNKTKRVKNGTLARAVISYNQCSG</sequence>
<organism evidence="1 2">
    <name type="scientific">Synechococcus phage S-WAM1</name>
    <dbReference type="NCBI Taxonomy" id="1815521"/>
    <lineage>
        <taxon>Viruses</taxon>
        <taxon>Duplodnaviria</taxon>
        <taxon>Heunggongvirae</taxon>
        <taxon>Uroviricota</taxon>
        <taxon>Caudoviricetes</taxon>
        <taxon>Pantevenvirales</taxon>
        <taxon>Kyanoviridae</taxon>
        <taxon>Sokavirus</taxon>
        <taxon>Sokavirus swam1</taxon>
    </lineage>
</organism>
<reference evidence="1 2" key="1">
    <citation type="journal article" date="2016" name="Virology">
        <title>The genomic content and context of auxiliary metabolic genes in marine cyanomyoviruses.</title>
        <authorList>
            <person name="Crummett L.T."/>
            <person name="Puxty R.J."/>
            <person name="Weihe C."/>
            <person name="Marston M.F."/>
            <person name="Martiny J.B."/>
        </authorList>
    </citation>
    <scope>NUCLEOTIDE SEQUENCE [LARGE SCALE GENOMIC DNA]</scope>
    <source>
        <strain evidence="1">0810PA09</strain>
    </source>
</reference>
<name>A0A1D8KSU1_9CAUD</name>
<dbReference type="EMBL" id="KU686210">
    <property type="protein sequence ID" value="AOV61604.1"/>
    <property type="molecule type" value="Genomic_DNA"/>
</dbReference>
<proteinExistence type="predicted"/>
<accession>A0A1D8KSU1</accession>
<dbReference type="GeneID" id="30310084"/>
<dbReference type="RefSeq" id="YP_009325120.1">
    <property type="nucleotide sequence ID" value="NC_031944.1"/>
</dbReference>
<evidence type="ECO:0000313" key="1">
    <source>
        <dbReference type="EMBL" id="AOV61604.1"/>
    </source>
</evidence>
<evidence type="ECO:0000313" key="2">
    <source>
        <dbReference type="Proteomes" id="UP000204364"/>
    </source>
</evidence>
<gene>
    <name evidence="1" type="ORF">P090810_131</name>
</gene>
<dbReference type="Proteomes" id="UP000204364">
    <property type="component" value="Segment"/>
</dbReference>
<protein>
    <submittedName>
        <fullName evidence="1">Uncharacterized protein</fullName>
    </submittedName>
</protein>
<dbReference type="KEGG" id="vg:30310084"/>